<reference evidence="5" key="1">
    <citation type="submission" date="2021-02" db="EMBL/GenBank/DDBJ databases">
        <authorList>
            <person name="Nowell W R."/>
        </authorList>
    </citation>
    <scope>NUCLEOTIDE SEQUENCE</scope>
    <source>
        <strain evidence="5">Ploen Becks lab</strain>
    </source>
</reference>
<evidence type="ECO:0000256" key="3">
    <source>
        <dbReference type="ARBA" id="ARBA00023274"/>
    </source>
</evidence>
<name>A0A813US24_9BILA</name>
<proteinExistence type="inferred from homology"/>
<dbReference type="GO" id="GO:0003735">
    <property type="term" value="F:structural constituent of ribosome"/>
    <property type="evidence" value="ECO:0007669"/>
    <property type="project" value="InterPro"/>
</dbReference>
<dbReference type="OrthoDB" id="268521at2759"/>
<sequence length="250" mass="28524">MICLNALKKLASKNILEKNGFAIFNLQNKAGLKDFTDPPVEKIIGYPDQNRLKPVPKQPSYPSGFLTPHMTKRLSDIRGPELVHNKLIHKQYGIIALTGGQLKTGHFEMMRSSLNRNLDLKKSFAVWRVDPPWKPVTKHGQGKKLGGGKGAIDHYVTPVKRGRVLVEIGGYVPHRVLNRVLIDIAQKLPFPAKPVSQADLEEWEREEQYVKENNLNKLTWEWCIKNNIKNVINYVGKYDIEYSHLGPECR</sequence>
<dbReference type="GO" id="GO:0032543">
    <property type="term" value="P:mitochondrial translation"/>
    <property type="evidence" value="ECO:0007669"/>
    <property type="project" value="TreeGrafter"/>
</dbReference>
<dbReference type="InterPro" id="IPR000114">
    <property type="entry name" value="Ribosomal_uL16_bact-type"/>
</dbReference>
<dbReference type="InterPro" id="IPR047873">
    <property type="entry name" value="Ribosomal_uL16"/>
</dbReference>
<keyword evidence="3" id="KW-0687">Ribonucleoprotein</keyword>
<dbReference type="EMBL" id="CAJNOC010001065">
    <property type="protein sequence ID" value="CAF0831531.1"/>
    <property type="molecule type" value="Genomic_DNA"/>
</dbReference>
<dbReference type="PANTHER" id="PTHR12220">
    <property type="entry name" value="50S/60S RIBOSOMAL PROTEIN L16"/>
    <property type="match status" value="1"/>
</dbReference>
<evidence type="ECO:0000256" key="4">
    <source>
        <dbReference type="ARBA" id="ARBA00035302"/>
    </source>
</evidence>
<dbReference type="GO" id="GO:0019843">
    <property type="term" value="F:rRNA binding"/>
    <property type="evidence" value="ECO:0007669"/>
    <property type="project" value="InterPro"/>
</dbReference>
<keyword evidence="2" id="KW-0689">Ribosomal protein</keyword>
<dbReference type="InterPro" id="IPR036920">
    <property type="entry name" value="Ribosomal_uL16_sf"/>
</dbReference>
<accession>A0A813US24</accession>
<evidence type="ECO:0000256" key="2">
    <source>
        <dbReference type="ARBA" id="ARBA00022980"/>
    </source>
</evidence>
<organism evidence="5 6">
    <name type="scientific">Brachionus calyciflorus</name>
    <dbReference type="NCBI Taxonomy" id="104777"/>
    <lineage>
        <taxon>Eukaryota</taxon>
        <taxon>Metazoa</taxon>
        <taxon>Spiralia</taxon>
        <taxon>Gnathifera</taxon>
        <taxon>Rotifera</taxon>
        <taxon>Eurotatoria</taxon>
        <taxon>Monogononta</taxon>
        <taxon>Pseudotrocha</taxon>
        <taxon>Ploima</taxon>
        <taxon>Brachionidae</taxon>
        <taxon>Brachionus</taxon>
    </lineage>
</organism>
<dbReference type="Pfam" id="PF00252">
    <property type="entry name" value="Ribosomal_L16"/>
    <property type="match status" value="1"/>
</dbReference>
<evidence type="ECO:0000256" key="1">
    <source>
        <dbReference type="ARBA" id="ARBA00008931"/>
    </source>
</evidence>
<comment type="caution">
    <text evidence="5">The sequence shown here is derived from an EMBL/GenBank/DDBJ whole genome shotgun (WGS) entry which is preliminary data.</text>
</comment>
<dbReference type="GO" id="GO:0005762">
    <property type="term" value="C:mitochondrial large ribosomal subunit"/>
    <property type="evidence" value="ECO:0007669"/>
    <property type="project" value="TreeGrafter"/>
</dbReference>
<dbReference type="Proteomes" id="UP000663879">
    <property type="component" value="Unassembled WGS sequence"/>
</dbReference>
<dbReference type="Gene3D" id="3.90.1170.10">
    <property type="entry name" value="Ribosomal protein L10e/L16"/>
    <property type="match status" value="1"/>
</dbReference>
<comment type="similarity">
    <text evidence="1">Belongs to the universal ribosomal protein uL16 family.</text>
</comment>
<keyword evidence="6" id="KW-1185">Reference proteome</keyword>
<evidence type="ECO:0000313" key="5">
    <source>
        <dbReference type="EMBL" id="CAF0831531.1"/>
    </source>
</evidence>
<evidence type="ECO:0000313" key="6">
    <source>
        <dbReference type="Proteomes" id="UP000663879"/>
    </source>
</evidence>
<gene>
    <name evidence="5" type="ORF">OXX778_LOCUS7991</name>
</gene>
<dbReference type="SUPFAM" id="SSF54686">
    <property type="entry name" value="Ribosomal protein L16p/L10e"/>
    <property type="match status" value="1"/>
</dbReference>
<dbReference type="AlphaFoldDB" id="A0A813US24"/>
<protein>
    <recommendedName>
        <fullName evidence="4">Large ribosomal subunit protein uL16m</fullName>
    </recommendedName>
</protein>
<dbReference type="PANTHER" id="PTHR12220:SF13">
    <property type="entry name" value="LARGE RIBOSOMAL SUBUNIT PROTEIN UL16M"/>
    <property type="match status" value="1"/>
</dbReference>